<gene>
    <name evidence="2" type="ORF">HUW48_04040</name>
</gene>
<keyword evidence="3" id="KW-1185">Reference proteome</keyword>
<sequence>MINRRDFLKQAGSVALGATALPFLTHAGTLAKPKNAGIQLYTVRKELEADVKGTLKKLATIGYKELESARSAKGNYYGFGPKEFKKIIQDLGMNLRSGHVHLDKDWQKTVADAAETGQQYLICSSLPTEGQTISNYQKIAEQFNKAGEECKKAGIQFGYHNHEYEFEKVEGKVLYDLLLAETDPNLVTWELDLGWVVATGHDPIDYFTRYPRRFPLWHLKDMKKEEPVSTEFGKGSLDIAKLFQNADKSGLKYYFVEQEEYSGDPMESVKHNFNYLQKLKA</sequence>
<dbReference type="PROSITE" id="PS51318">
    <property type="entry name" value="TAT"/>
    <property type="match status" value="1"/>
</dbReference>
<dbReference type="InterPro" id="IPR006311">
    <property type="entry name" value="TAT_signal"/>
</dbReference>
<reference evidence="2 3" key="2">
    <citation type="submission" date="2020-08" db="EMBL/GenBank/DDBJ databases">
        <title>Adhaeribacter dokdonensis sp. nov., isolated from the rhizosphere of Elymus tsukushiensis, a plant native to the Dokdo Islands, Republic of Korea.</title>
        <authorList>
            <person name="Ghim S.Y."/>
        </authorList>
    </citation>
    <scope>NUCLEOTIDE SEQUENCE [LARGE SCALE GENOMIC DNA]</scope>
    <source>
        <strain evidence="2 3">KUDC8001</strain>
    </source>
</reference>
<dbReference type="Pfam" id="PF01261">
    <property type="entry name" value="AP_endonuc_2"/>
    <property type="match status" value="1"/>
</dbReference>
<dbReference type="EMBL" id="CP055153">
    <property type="protein sequence ID" value="QMU27253.1"/>
    <property type="molecule type" value="Genomic_DNA"/>
</dbReference>
<name>A0A7L7L3A5_9BACT</name>
<evidence type="ECO:0000313" key="3">
    <source>
        <dbReference type="Proteomes" id="UP000514509"/>
    </source>
</evidence>
<dbReference type="Gene3D" id="3.20.20.150">
    <property type="entry name" value="Divalent-metal-dependent TIM barrel enzymes"/>
    <property type="match status" value="1"/>
</dbReference>
<dbReference type="RefSeq" id="WP_182414450.1">
    <property type="nucleotide sequence ID" value="NZ_CP055153.1"/>
</dbReference>
<reference evidence="2 3" key="1">
    <citation type="submission" date="2020-06" db="EMBL/GenBank/DDBJ databases">
        <authorList>
            <person name="Hwang Y.J."/>
        </authorList>
    </citation>
    <scope>NUCLEOTIDE SEQUENCE [LARGE SCALE GENOMIC DNA]</scope>
    <source>
        <strain evidence="2 3">KUDC8001</strain>
    </source>
</reference>
<evidence type="ECO:0000313" key="2">
    <source>
        <dbReference type="EMBL" id="QMU27253.1"/>
    </source>
</evidence>
<dbReference type="PANTHER" id="PTHR12110">
    <property type="entry name" value="HYDROXYPYRUVATE ISOMERASE"/>
    <property type="match status" value="1"/>
</dbReference>
<protein>
    <submittedName>
        <fullName evidence="2">TIM barrel protein</fullName>
    </submittedName>
</protein>
<proteinExistence type="predicted"/>
<accession>A0A7L7L3A5</accession>
<feature type="domain" description="Xylose isomerase-like TIM barrel" evidence="1">
    <location>
        <begin position="56"/>
        <end position="278"/>
    </location>
</feature>
<dbReference type="SUPFAM" id="SSF51658">
    <property type="entry name" value="Xylose isomerase-like"/>
    <property type="match status" value="1"/>
</dbReference>
<dbReference type="KEGG" id="add:HUW48_04040"/>
<dbReference type="InterPro" id="IPR036237">
    <property type="entry name" value="Xyl_isomerase-like_sf"/>
</dbReference>
<dbReference type="AlphaFoldDB" id="A0A7L7L3A5"/>
<organism evidence="2 3">
    <name type="scientific">Adhaeribacter radiodurans</name>
    <dbReference type="NCBI Taxonomy" id="2745197"/>
    <lineage>
        <taxon>Bacteria</taxon>
        <taxon>Pseudomonadati</taxon>
        <taxon>Bacteroidota</taxon>
        <taxon>Cytophagia</taxon>
        <taxon>Cytophagales</taxon>
        <taxon>Hymenobacteraceae</taxon>
        <taxon>Adhaeribacter</taxon>
    </lineage>
</organism>
<dbReference type="Proteomes" id="UP000514509">
    <property type="component" value="Chromosome"/>
</dbReference>
<dbReference type="InterPro" id="IPR013022">
    <property type="entry name" value="Xyl_isomerase-like_TIM-brl"/>
</dbReference>
<dbReference type="InterPro" id="IPR050312">
    <property type="entry name" value="IolE/XylAMocC-like"/>
</dbReference>
<dbReference type="PANTHER" id="PTHR12110:SF41">
    <property type="entry name" value="INOSOSE DEHYDRATASE"/>
    <property type="match status" value="1"/>
</dbReference>
<evidence type="ECO:0000259" key="1">
    <source>
        <dbReference type="Pfam" id="PF01261"/>
    </source>
</evidence>